<gene>
    <name evidence="1" type="ORF">S23_66300</name>
</gene>
<sequence>MSRSRWRDYRAAFYPIGGRRAKRGVRSYPPLPGEGKTSRHFLAATAASVTASQLAIITVPPVGAA</sequence>
<dbReference type="Proteomes" id="UP000007886">
    <property type="component" value="Chromosome"/>
</dbReference>
<proteinExistence type="predicted"/>
<evidence type="ECO:0000313" key="2">
    <source>
        <dbReference type="Proteomes" id="UP000007886"/>
    </source>
</evidence>
<organism evidence="1 2">
    <name type="scientific">Bradyrhizobium cosmicum</name>
    <dbReference type="NCBI Taxonomy" id="1404864"/>
    <lineage>
        <taxon>Bacteria</taxon>
        <taxon>Pseudomonadati</taxon>
        <taxon>Pseudomonadota</taxon>
        <taxon>Alphaproteobacteria</taxon>
        <taxon>Hyphomicrobiales</taxon>
        <taxon>Nitrobacteraceae</taxon>
        <taxon>Bradyrhizobium</taxon>
    </lineage>
</organism>
<evidence type="ECO:0000313" key="1">
    <source>
        <dbReference type="EMBL" id="BAL79808.1"/>
    </source>
</evidence>
<dbReference type="AlphaFoldDB" id="A0AAI8QFI2"/>
<name>A0AAI8QFI2_9BRAD</name>
<dbReference type="EMBL" id="AP012279">
    <property type="protein sequence ID" value="BAL79808.1"/>
    <property type="molecule type" value="Genomic_DNA"/>
</dbReference>
<reference evidence="1 2" key="1">
    <citation type="journal article" date="2012" name="Microbes Environ.">
        <title>Complete genome sequence of Bradyrhizobium sp. S23321: insights into symbiosis evolution in soil oligotrophs.</title>
        <authorList>
            <person name="Okubo T."/>
            <person name="Tsukui T."/>
            <person name="Maita H."/>
            <person name="Okamoto S."/>
            <person name="Oshima K."/>
            <person name="Fujisawa T."/>
            <person name="Saito A."/>
            <person name="Futamata H."/>
            <person name="Hattori R."/>
            <person name="Shimomura Y."/>
            <person name="Haruta S."/>
            <person name="Morimoto S."/>
            <person name="Wang Y."/>
            <person name="Sakai Y."/>
            <person name="Hattori M."/>
            <person name="Aizawa S."/>
            <person name="Nagashima K.V.P."/>
            <person name="Masuda S."/>
            <person name="Hattori T."/>
            <person name="Yamashita A."/>
            <person name="Bao Z."/>
            <person name="Hayatsu M."/>
            <person name="Kajiya-Kanegae H."/>
            <person name="Yoshinaga I."/>
            <person name="Sakamoto K."/>
            <person name="Toyota K."/>
            <person name="Nakao M."/>
            <person name="Kohara M."/>
            <person name="Anda M."/>
            <person name="Niwa R."/>
            <person name="Jung-Hwan P."/>
            <person name="Sameshima-Saito R."/>
            <person name="Tokuda S."/>
            <person name="Yamamoto S."/>
            <person name="Yamamoto S."/>
            <person name="Yokoyama T."/>
            <person name="Akutsu T."/>
            <person name="Nakamura Y."/>
            <person name="Nakahira-Yanaka Y."/>
            <person name="Takada Hoshino Y."/>
            <person name="Hirakawa H."/>
            <person name="Mitsui H."/>
            <person name="Terasawa K."/>
            <person name="Itakura M."/>
            <person name="Sato S."/>
            <person name="Ikeda-Ohtsubo W."/>
            <person name="Sakakura N."/>
            <person name="Kaminuma E."/>
            <person name="Minamisawa K."/>
        </authorList>
    </citation>
    <scope>NUCLEOTIDE SEQUENCE [LARGE SCALE GENOMIC DNA]</scope>
    <source>
        <strain evidence="1 2">S23321</strain>
    </source>
</reference>
<keyword evidence="2" id="KW-1185">Reference proteome</keyword>
<accession>A0AAI8QFI2</accession>
<dbReference type="KEGG" id="brs:S23_66300"/>
<protein>
    <submittedName>
        <fullName evidence="1">Uncharacterized protein</fullName>
    </submittedName>
</protein>